<dbReference type="InterPro" id="IPR013022">
    <property type="entry name" value="Xyl_isomerase-like_TIM-brl"/>
</dbReference>
<dbReference type="RefSeq" id="WP_088972646.1">
    <property type="nucleotide sequence ID" value="NZ_JBHLYF010000002.1"/>
</dbReference>
<dbReference type="GO" id="GO:0016853">
    <property type="term" value="F:isomerase activity"/>
    <property type="evidence" value="ECO:0007669"/>
    <property type="project" value="UniProtKB-KW"/>
</dbReference>
<feature type="domain" description="Xylose isomerase-like TIM barrel" evidence="1">
    <location>
        <begin position="60"/>
        <end position="247"/>
    </location>
</feature>
<gene>
    <name evidence="2" type="ORF">GA0074704_4895</name>
</gene>
<protein>
    <submittedName>
        <fullName evidence="2">Sugar phosphate isomerase/epimerase</fullName>
    </submittedName>
</protein>
<reference evidence="2 3" key="1">
    <citation type="submission" date="2016-06" db="EMBL/GenBank/DDBJ databases">
        <authorList>
            <person name="Kjaerup R.B."/>
            <person name="Dalgaard T.S."/>
            <person name="Juul-Madsen H.R."/>
        </authorList>
    </citation>
    <scope>NUCLEOTIDE SEQUENCE [LARGE SCALE GENOMIC DNA]</scope>
    <source>
        <strain evidence="2 3">DSM 45097</strain>
    </source>
</reference>
<keyword evidence="3" id="KW-1185">Reference proteome</keyword>
<organism evidence="2 3">
    <name type="scientific">Micromonospora siamensis</name>
    <dbReference type="NCBI Taxonomy" id="299152"/>
    <lineage>
        <taxon>Bacteria</taxon>
        <taxon>Bacillati</taxon>
        <taxon>Actinomycetota</taxon>
        <taxon>Actinomycetes</taxon>
        <taxon>Micromonosporales</taxon>
        <taxon>Micromonosporaceae</taxon>
        <taxon>Micromonospora</taxon>
    </lineage>
</organism>
<dbReference type="Gene3D" id="3.20.20.150">
    <property type="entry name" value="Divalent-metal-dependent TIM barrel enzymes"/>
    <property type="match status" value="1"/>
</dbReference>
<dbReference type="InterPro" id="IPR036237">
    <property type="entry name" value="Xyl_isomerase-like_sf"/>
</dbReference>
<evidence type="ECO:0000313" key="3">
    <source>
        <dbReference type="Proteomes" id="UP000198210"/>
    </source>
</evidence>
<name>A0A1C5JS04_9ACTN</name>
<evidence type="ECO:0000259" key="1">
    <source>
        <dbReference type="Pfam" id="PF01261"/>
    </source>
</evidence>
<sequence length="402" mass="42982">MRLRHADGSNVHLGYCTNVHPAEDLAGVLAQLDTYALPVRERLGADLLGLGLWLAAPVAAELAADPELTRRLRTELTARGLEVVTLNGFPYAAFQAPVVKGDVYQPDWTTPDRLAYTLHLARILADLLPDDAARGSVSTLPLAWRDPWDSRRADAARHRLDQLADGLATVERESGRTVRVGFEPEPGCVVESTGQAAALLAGVDVQRLGICLDLAHLACAWEEPAAALDRLRTAGLPVVKVQVSAAVEAADPEAARGALHRWVEPRFLHQTRSARCAGGGDPADPAYAADDLDEALERRLPGAWRVHYHVPLHAPPEEPLTSTVPVLRAALAELFAGPAAGCDHLDVETYTWGVLPVQRRPRTDAELAGGIAAELAFARDELVAVGLTPVPAPVPAGSGVRR</sequence>
<keyword evidence="2" id="KW-0413">Isomerase</keyword>
<dbReference type="AlphaFoldDB" id="A0A1C5JS04"/>
<proteinExistence type="predicted"/>
<dbReference type="Pfam" id="PF01261">
    <property type="entry name" value="AP_endonuc_2"/>
    <property type="match status" value="1"/>
</dbReference>
<dbReference type="SUPFAM" id="SSF51658">
    <property type="entry name" value="Xylose isomerase-like"/>
    <property type="match status" value="1"/>
</dbReference>
<dbReference type="EMBL" id="LT607751">
    <property type="protein sequence ID" value="SCG73354.1"/>
    <property type="molecule type" value="Genomic_DNA"/>
</dbReference>
<dbReference type="Proteomes" id="UP000198210">
    <property type="component" value="Chromosome I"/>
</dbReference>
<dbReference type="NCBIfam" id="NF035939">
    <property type="entry name" value="TIM_EboE"/>
    <property type="match status" value="1"/>
</dbReference>
<accession>A0A1C5JS04</accession>
<evidence type="ECO:0000313" key="2">
    <source>
        <dbReference type="EMBL" id="SCG73354.1"/>
    </source>
</evidence>